<feature type="region of interest" description="Disordered" evidence="1">
    <location>
        <begin position="135"/>
        <end position="154"/>
    </location>
</feature>
<protein>
    <submittedName>
        <fullName evidence="2">Uncharacterized protein</fullName>
    </submittedName>
</protein>
<name>A0AAV7P4Q0_PLEWA</name>
<feature type="region of interest" description="Disordered" evidence="1">
    <location>
        <begin position="163"/>
        <end position="193"/>
    </location>
</feature>
<accession>A0AAV7P4Q0</accession>
<feature type="compositionally biased region" description="Basic and acidic residues" evidence="1">
    <location>
        <begin position="179"/>
        <end position="189"/>
    </location>
</feature>
<evidence type="ECO:0000313" key="3">
    <source>
        <dbReference type="Proteomes" id="UP001066276"/>
    </source>
</evidence>
<proteinExistence type="predicted"/>
<gene>
    <name evidence="2" type="ORF">NDU88_001609</name>
</gene>
<dbReference type="EMBL" id="JANPWB010000011">
    <property type="protein sequence ID" value="KAJ1123136.1"/>
    <property type="molecule type" value="Genomic_DNA"/>
</dbReference>
<dbReference type="Proteomes" id="UP001066276">
    <property type="component" value="Chromosome 7"/>
</dbReference>
<dbReference type="AlphaFoldDB" id="A0AAV7P4Q0"/>
<organism evidence="2 3">
    <name type="scientific">Pleurodeles waltl</name>
    <name type="common">Iberian ribbed newt</name>
    <dbReference type="NCBI Taxonomy" id="8319"/>
    <lineage>
        <taxon>Eukaryota</taxon>
        <taxon>Metazoa</taxon>
        <taxon>Chordata</taxon>
        <taxon>Craniata</taxon>
        <taxon>Vertebrata</taxon>
        <taxon>Euteleostomi</taxon>
        <taxon>Amphibia</taxon>
        <taxon>Batrachia</taxon>
        <taxon>Caudata</taxon>
        <taxon>Salamandroidea</taxon>
        <taxon>Salamandridae</taxon>
        <taxon>Pleurodelinae</taxon>
        <taxon>Pleurodeles</taxon>
    </lineage>
</organism>
<keyword evidence="3" id="KW-1185">Reference proteome</keyword>
<feature type="region of interest" description="Disordered" evidence="1">
    <location>
        <begin position="1"/>
        <end position="23"/>
    </location>
</feature>
<comment type="caution">
    <text evidence="2">The sequence shown here is derived from an EMBL/GenBank/DDBJ whole genome shotgun (WGS) entry which is preliminary data.</text>
</comment>
<feature type="compositionally biased region" description="Acidic residues" evidence="1">
    <location>
        <begin position="13"/>
        <end position="22"/>
    </location>
</feature>
<evidence type="ECO:0000256" key="1">
    <source>
        <dbReference type="SAM" id="MobiDB-lite"/>
    </source>
</evidence>
<evidence type="ECO:0000313" key="2">
    <source>
        <dbReference type="EMBL" id="KAJ1123136.1"/>
    </source>
</evidence>
<reference evidence="2" key="1">
    <citation type="journal article" date="2022" name="bioRxiv">
        <title>Sequencing and chromosome-scale assembly of the giantPleurodeles waltlgenome.</title>
        <authorList>
            <person name="Brown T."/>
            <person name="Elewa A."/>
            <person name="Iarovenko S."/>
            <person name="Subramanian E."/>
            <person name="Araus A.J."/>
            <person name="Petzold A."/>
            <person name="Susuki M."/>
            <person name="Suzuki K.-i.T."/>
            <person name="Hayashi T."/>
            <person name="Toyoda A."/>
            <person name="Oliveira C."/>
            <person name="Osipova E."/>
            <person name="Leigh N.D."/>
            <person name="Simon A."/>
            <person name="Yun M.H."/>
        </authorList>
    </citation>
    <scope>NUCLEOTIDE SEQUENCE</scope>
    <source>
        <strain evidence="2">20211129_DDA</strain>
        <tissue evidence="2">Liver</tissue>
    </source>
</reference>
<sequence length="205" mass="23005">MAHTAQVIKQQEDSQDIDDNDEPDRTVEFRVSPHVTTGVAPSEVCMLRRVRDTLPQVTEAPRIYDRVAVRLRHHQVQNERVSHRRQACPRNLRVGDMVLVKNRCPGETMSPSAATMHPLMDDEDSDQMLPPAESTVLESRWSTKDLSVSPKTPLMPECAAGDNDVLPSSSNHDTMTGIQERDGGARYDLRPQPAAPVRLQDYVCK</sequence>
<feature type="compositionally biased region" description="Polar residues" evidence="1">
    <location>
        <begin position="166"/>
        <end position="177"/>
    </location>
</feature>